<comment type="caution">
    <text evidence="1">The sequence shown here is derived from an EMBL/GenBank/DDBJ whole genome shotgun (WGS) entry which is preliminary data.</text>
</comment>
<dbReference type="RefSeq" id="WP_209406819.1">
    <property type="nucleotide sequence ID" value="NZ_JAGIYQ010000011.1"/>
</dbReference>
<dbReference type="AlphaFoldDB" id="A0A940NL61"/>
<accession>A0A940NL61</accession>
<evidence type="ECO:0000313" key="1">
    <source>
        <dbReference type="EMBL" id="MBP0726475.1"/>
    </source>
</evidence>
<reference evidence="1" key="1">
    <citation type="submission" date="2021-04" db="EMBL/GenBank/DDBJ databases">
        <title>Genome seq and assembly of Bacillus sp.</title>
        <authorList>
            <person name="Chhetri G."/>
        </authorList>
    </citation>
    <scope>NUCLEOTIDE SEQUENCE</scope>
    <source>
        <strain evidence="1">RG28</strain>
    </source>
</reference>
<name>A0A940NL61_9BACI</name>
<keyword evidence="2" id="KW-1185">Reference proteome</keyword>
<evidence type="ECO:0000313" key="2">
    <source>
        <dbReference type="Proteomes" id="UP000682134"/>
    </source>
</evidence>
<proteinExistence type="predicted"/>
<dbReference type="Proteomes" id="UP000682134">
    <property type="component" value="Unassembled WGS sequence"/>
</dbReference>
<organism evidence="1 2">
    <name type="scientific">Gottfriedia endophytica</name>
    <dbReference type="NCBI Taxonomy" id="2820819"/>
    <lineage>
        <taxon>Bacteria</taxon>
        <taxon>Bacillati</taxon>
        <taxon>Bacillota</taxon>
        <taxon>Bacilli</taxon>
        <taxon>Bacillales</taxon>
        <taxon>Bacillaceae</taxon>
        <taxon>Gottfriedia</taxon>
    </lineage>
</organism>
<dbReference type="EMBL" id="JAGIYQ010000011">
    <property type="protein sequence ID" value="MBP0726475.1"/>
    <property type="molecule type" value="Genomic_DNA"/>
</dbReference>
<sequence length="110" mass="12892">MEQLKWRQITFLFSPLVLIPLLLFILLHLSPSIALRTHVFMDGHPIVALTTKIVDDQEHNQMDKEFLRNEHAKCYSLTKPPKDDLTDSFLQNYIVRKKGFIYIANYYGNA</sequence>
<protein>
    <submittedName>
        <fullName evidence="1">Uncharacterized protein</fullName>
    </submittedName>
</protein>
<gene>
    <name evidence="1" type="ORF">J5Y03_15040</name>
</gene>